<accession>F4XZ28</accession>
<keyword evidence="2" id="KW-1185">Reference proteome</keyword>
<dbReference type="EMBL" id="GL890958">
    <property type="protein sequence ID" value="EGJ30144.1"/>
    <property type="molecule type" value="Genomic_DNA"/>
</dbReference>
<reference evidence="2" key="1">
    <citation type="journal article" date="2011" name="Proc. Natl. Acad. Sci. U.S.A.">
        <title>Genomic insights into the physiology and ecology of the marine filamentous cyanobacterium Lyngbya majuscula.</title>
        <authorList>
            <person name="Jones A.C."/>
            <person name="Monroe E.A."/>
            <person name="Podell S."/>
            <person name="Hess W.R."/>
            <person name="Klages S."/>
            <person name="Esquenazi E."/>
            <person name="Niessen S."/>
            <person name="Hoover H."/>
            <person name="Rothmann M."/>
            <person name="Lasken R.S."/>
            <person name="Yates J.R.III."/>
            <person name="Reinhardt R."/>
            <person name="Kube M."/>
            <person name="Burkart M.D."/>
            <person name="Allen E.E."/>
            <person name="Dorrestein P.C."/>
            <person name="Gerwick W.H."/>
            <person name="Gerwick L."/>
        </authorList>
    </citation>
    <scope>NUCLEOTIDE SEQUENCE [LARGE SCALE GENOMIC DNA]</scope>
    <source>
        <strain evidence="2">3L</strain>
    </source>
</reference>
<dbReference type="Gene3D" id="1.25.40.10">
    <property type="entry name" value="Tetratricopeptide repeat domain"/>
    <property type="match status" value="1"/>
</dbReference>
<dbReference type="HOGENOM" id="CLU_1401096_0_0_3"/>
<protein>
    <recommendedName>
        <fullName evidence="3">Tetratricopeptide repeat protein</fullName>
    </recommendedName>
</protein>
<evidence type="ECO:0000313" key="1">
    <source>
        <dbReference type="EMBL" id="EGJ30144.1"/>
    </source>
</evidence>
<organism evidence="1 2">
    <name type="scientific">Moorena producens 3L</name>
    <dbReference type="NCBI Taxonomy" id="489825"/>
    <lineage>
        <taxon>Bacteria</taxon>
        <taxon>Bacillati</taxon>
        <taxon>Cyanobacteriota</taxon>
        <taxon>Cyanophyceae</taxon>
        <taxon>Coleofasciculales</taxon>
        <taxon>Coleofasciculaceae</taxon>
        <taxon>Moorena</taxon>
    </lineage>
</organism>
<proteinExistence type="predicted"/>
<dbReference type="Proteomes" id="UP000003959">
    <property type="component" value="Unassembled WGS sequence"/>
</dbReference>
<dbReference type="eggNOG" id="COG0457">
    <property type="taxonomic scope" value="Bacteria"/>
</dbReference>
<name>F4XZ28_9CYAN</name>
<dbReference type="SUPFAM" id="SSF48452">
    <property type="entry name" value="TPR-like"/>
    <property type="match status" value="1"/>
</dbReference>
<evidence type="ECO:0008006" key="3">
    <source>
        <dbReference type="Google" id="ProtNLM"/>
    </source>
</evidence>
<dbReference type="InterPro" id="IPR011990">
    <property type="entry name" value="TPR-like_helical_dom_sf"/>
</dbReference>
<dbReference type="AlphaFoldDB" id="F4XZ28"/>
<evidence type="ECO:0000313" key="2">
    <source>
        <dbReference type="Proteomes" id="UP000003959"/>
    </source>
</evidence>
<sequence length="194" mass="22391">MIIQVGNRKFGRGNMVGQSCNIGLVSVYYKILKDIQLIMWSKQSKHLNWINFLNIGRKIKTFWDAYYHRLQGEVADNKHLAIDAFQDALTVFTSGEFPQERLMVLNNLGITYLNIPGEEQPENQEQAIAAFEEALTLINPEKLPNEWTIMQYRLGMVYRERIRGEQVENLELANKAFEAALKVSISQDLPEGWV</sequence>
<gene>
    <name evidence="1" type="ORF">LYNGBM3L_54720</name>
</gene>